<evidence type="ECO:0000256" key="2">
    <source>
        <dbReference type="ARBA" id="ARBA00022840"/>
    </source>
</evidence>
<dbReference type="GO" id="GO:0004674">
    <property type="term" value="F:protein serine/threonine kinase activity"/>
    <property type="evidence" value="ECO:0007669"/>
    <property type="project" value="TreeGrafter"/>
</dbReference>
<feature type="domain" description="Protein kinase" evidence="3">
    <location>
        <begin position="47"/>
        <end position="318"/>
    </location>
</feature>
<dbReference type="AlphaFoldDB" id="A0A7S3ZBU6"/>
<dbReference type="Pfam" id="PF00069">
    <property type="entry name" value="Pkinase"/>
    <property type="match status" value="1"/>
</dbReference>
<dbReference type="PROSITE" id="PS50011">
    <property type="entry name" value="PROTEIN_KINASE_DOM"/>
    <property type="match status" value="1"/>
</dbReference>
<dbReference type="PANTHER" id="PTHR24346:SF30">
    <property type="entry name" value="MATERNAL EMBRYONIC LEUCINE ZIPPER KINASE"/>
    <property type="match status" value="1"/>
</dbReference>
<keyword evidence="1" id="KW-0547">Nucleotide-binding</keyword>
<keyword evidence="2" id="KW-0067">ATP-binding</keyword>
<proteinExistence type="predicted"/>
<accession>A0A7S3ZBU6</accession>
<dbReference type="InterPro" id="IPR011009">
    <property type="entry name" value="Kinase-like_dom_sf"/>
</dbReference>
<dbReference type="GO" id="GO:0005737">
    <property type="term" value="C:cytoplasm"/>
    <property type="evidence" value="ECO:0007669"/>
    <property type="project" value="TreeGrafter"/>
</dbReference>
<name>A0A7S3ZBU6_9EUKA</name>
<dbReference type="GO" id="GO:0005524">
    <property type="term" value="F:ATP binding"/>
    <property type="evidence" value="ECO:0007669"/>
    <property type="project" value="UniProtKB-KW"/>
</dbReference>
<reference evidence="4" key="1">
    <citation type="submission" date="2021-01" db="EMBL/GenBank/DDBJ databases">
        <authorList>
            <person name="Corre E."/>
            <person name="Pelletier E."/>
            <person name="Niang G."/>
            <person name="Scheremetjew M."/>
            <person name="Finn R."/>
            <person name="Kale V."/>
            <person name="Holt S."/>
            <person name="Cochrane G."/>
            <person name="Meng A."/>
            <person name="Brown T."/>
            <person name="Cohen L."/>
        </authorList>
    </citation>
    <scope>NUCLEOTIDE SEQUENCE</scope>
    <source>
        <strain evidence="4">CCCM811</strain>
    </source>
</reference>
<organism evidence="4">
    <name type="scientific">Lotharella globosa</name>
    <dbReference type="NCBI Taxonomy" id="91324"/>
    <lineage>
        <taxon>Eukaryota</taxon>
        <taxon>Sar</taxon>
        <taxon>Rhizaria</taxon>
        <taxon>Cercozoa</taxon>
        <taxon>Chlorarachniophyceae</taxon>
        <taxon>Lotharella</taxon>
    </lineage>
</organism>
<dbReference type="Gene3D" id="1.10.510.10">
    <property type="entry name" value="Transferase(Phosphotransferase) domain 1"/>
    <property type="match status" value="1"/>
</dbReference>
<dbReference type="EMBL" id="HBIV01042994">
    <property type="protein sequence ID" value="CAE0678408.1"/>
    <property type="molecule type" value="Transcribed_RNA"/>
</dbReference>
<dbReference type="SUPFAM" id="SSF56112">
    <property type="entry name" value="Protein kinase-like (PK-like)"/>
    <property type="match status" value="1"/>
</dbReference>
<dbReference type="GO" id="GO:0035556">
    <property type="term" value="P:intracellular signal transduction"/>
    <property type="evidence" value="ECO:0007669"/>
    <property type="project" value="TreeGrafter"/>
</dbReference>
<sequence>METVQATTSPTHDCERRRAIVNPGCQEFRMTVSFKDAESRGSPSRRYRVEKTLHSTQYASVLLAEEEDSKRQVVIKRGKKTKQGSSSDEATNEAIIFRKLGLHENIVHVFDLAEDKQNVEIVMERVHQDLFSHVSASHGVTEAKARHLFRQLVRALQHLHHKDIAHLDLSLENILVDSELDILKLCDFGSAVEAKRGGARVLNLVARRLNYAAPELVEGQPVDVFQADVYSLGALLFMMLFGHPAYDIEGGKKNGKMAMRYATAGSAMLKKLLSAYGHYTRGNPKTPSDTVVDLLARMLTLDPAKRIQLDDIPKHPWLDSNN</sequence>
<gene>
    <name evidence="4" type="ORF">LGLO00237_LOCUS30190</name>
</gene>
<protein>
    <recommendedName>
        <fullName evidence="3">Protein kinase domain-containing protein</fullName>
    </recommendedName>
</protein>
<evidence type="ECO:0000313" key="4">
    <source>
        <dbReference type="EMBL" id="CAE0678408.1"/>
    </source>
</evidence>
<evidence type="ECO:0000259" key="3">
    <source>
        <dbReference type="PROSITE" id="PS50011"/>
    </source>
</evidence>
<dbReference type="PANTHER" id="PTHR24346">
    <property type="entry name" value="MAP/MICROTUBULE AFFINITY-REGULATING KINASE"/>
    <property type="match status" value="1"/>
</dbReference>
<dbReference type="InterPro" id="IPR000719">
    <property type="entry name" value="Prot_kinase_dom"/>
</dbReference>
<evidence type="ECO:0000256" key="1">
    <source>
        <dbReference type="ARBA" id="ARBA00022741"/>
    </source>
</evidence>